<dbReference type="Proteomes" id="UP001519325">
    <property type="component" value="Unassembled WGS sequence"/>
</dbReference>
<protein>
    <submittedName>
        <fullName evidence="1">Uncharacterized protein</fullName>
    </submittedName>
</protein>
<dbReference type="RefSeq" id="WP_209897293.1">
    <property type="nucleotide sequence ID" value="NZ_JAGGMR010000001.1"/>
</dbReference>
<comment type="caution">
    <text evidence="1">The sequence shown here is derived from an EMBL/GenBank/DDBJ whole genome shotgun (WGS) entry which is preliminary data.</text>
</comment>
<evidence type="ECO:0000313" key="1">
    <source>
        <dbReference type="EMBL" id="MBP2194124.1"/>
    </source>
</evidence>
<sequence>MSSDSTAESPLVRAIFPDLARELVALLEAEGEHELACSARDLRLVGTCGCGTEGCRSFRTGAHPAGQPYGPGHRTISLSPEVGMLILDVVDDKIMYVEVLGPPGPQP</sequence>
<dbReference type="EMBL" id="JAGGMR010000001">
    <property type="protein sequence ID" value="MBP2194124.1"/>
    <property type="molecule type" value="Genomic_DNA"/>
</dbReference>
<gene>
    <name evidence="1" type="ORF">BJ987_007025</name>
</gene>
<accession>A0ABS4QSX7</accession>
<name>A0ABS4QSX7_9NOCA</name>
<proteinExistence type="predicted"/>
<keyword evidence="2" id="KW-1185">Reference proteome</keyword>
<evidence type="ECO:0000313" key="2">
    <source>
        <dbReference type="Proteomes" id="UP001519325"/>
    </source>
</evidence>
<reference evidence="1 2" key="1">
    <citation type="submission" date="2021-03" db="EMBL/GenBank/DDBJ databases">
        <title>Sequencing the genomes of 1000 actinobacteria strains.</title>
        <authorList>
            <person name="Klenk H.-P."/>
        </authorList>
    </citation>
    <scope>NUCLEOTIDE SEQUENCE [LARGE SCALE GENOMIC DNA]</scope>
    <source>
        <strain evidence="1 2">DSM 45516</strain>
    </source>
</reference>
<organism evidence="1 2">
    <name type="scientific">Nocardia goodfellowii</name>
    <dbReference type="NCBI Taxonomy" id="882446"/>
    <lineage>
        <taxon>Bacteria</taxon>
        <taxon>Bacillati</taxon>
        <taxon>Actinomycetota</taxon>
        <taxon>Actinomycetes</taxon>
        <taxon>Mycobacteriales</taxon>
        <taxon>Nocardiaceae</taxon>
        <taxon>Nocardia</taxon>
    </lineage>
</organism>